<dbReference type="Proteomes" id="UP001387293">
    <property type="component" value="Unassembled WGS sequence"/>
</dbReference>
<evidence type="ECO:0000313" key="2">
    <source>
        <dbReference type="Proteomes" id="UP001387293"/>
    </source>
</evidence>
<name>A0ABU8L5M5_9HYPH</name>
<proteinExistence type="predicted"/>
<gene>
    <name evidence="1" type="ORF">O7A60_31675</name>
</gene>
<dbReference type="EMBL" id="JAPYKS010000072">
    <property type="protein sequence ID" value="MEI9413255.1"/>
    <property type="molecule type" value="Genomic_DNA"/>
</dbReference>
<accession>A0ABU8L5M5</accession>
<comment type="caution">
    <text evidence="1">The sequence shown here is derived from an EMBL/GenBank/DDBJ whole genome shotgun (WGS) entry which is preliminary data.</text>
</comment>
<organism evidence="1 2">
    <name type="scientific">Mesorhizobium salmacidum</name>
    <dbReference type="NCBI Taxonomy" id="3015171"/>
    <lineage>
        <taxon>Bacteria</taxon>
        <taxon>Pseudomonadati</taxon>
        <taxon>Pseudomonadota</taxon>
        <taxon>Alphaproteobacteria</taxon>
        <taxon>Hyphomicrobiales</taxon>
        <taxon>Phyllobacteriaceae</taxon>
        <taxon>Mesorhizobium</taxon>
    </lineage>
</organism>
<dbReference type="RefSeq" id="WP_337109569.1">
    <property type="nucleotide sequence ID" value="NZ_JAPYKS010000072.1"/>
</dbReference>
<sequence>MPGLRIVGCRRWISIAFAVEGEQVLILGIFYAGRNINTGIAGESALKAARARSVAVLGRQFFKAKYARHGV</sequence>
<evidence type="ECO:0000313" key="1">
    <source>
        <dbReference type="EMBL" id="MEI9413255.1"/>
    </source>
</evidence>
<reference evidence="1 2" key="1">
    <citation type="submission" date="2022-12" db="EMBL/GenBank/DDBJ databases">
        <authorList>
            <person name="Muema E."/>
        </authorList>
    </citation>
    <scope>NUCLEOTIDE SEQUENCE [LARGE SCALE GENOMIC DNA]</scope>
    <source>
        <strain evidence="2">1326</strain>
    </source>
</reference>
<protein>
    <submittedName>
        <fullName evidence="1">Uncharacterized protein</fullName>
    </submittedName>
</protein>
<keyword evidence="2" id="KW-1185">Reference proteome</keyword>